<dbReference type="AlphaFoldDB" id="A0A7X6I789"/>
<dbReference type="EMBL" id="VTOX01000004">
    <property type="protein sequence ID" value="NKE66939.1"/>
    <property type="molecule type" value="Genomic_DNA"/>
</dbReference>
<dbReference type="RefSeq" id="WP_168108047.1">
    <property type="nucleotide sequence ID" value="NZ_VTOX01000004.1"/>
</dbReference>
<organism evidence="2 3">
    <name type="scientific">Ramlibacter lithotrophicus</name>
    <dbReference type="NCBI Taxonomy" id="2606681"/>
    <lineage>
        <taxon>Bacteria</taxon>
        <taxon>Pseudomonadati</taxon>
        <taxon>Pseudomonadota</taxon>
        <taxon>Betaproteobacteria</taxon>
        <taxon>Burkholderiales</taxon>
        <taxon>Comamonadaceae</taxon>
        <taxon>Ramlibacter</taxon>
    </lineage>
</organism>
<evidence type="ECO:0000256" key="1">
    <source>
        <dbReference type="SAM" id="MobiDB-lite"/>
    </source>
</evidence>
<accession>A0A7X6I789</accession>
<evidence type="ECO:0000313" key="3">
    <source>
        <dbReference type="Proteomes" id="UP000521868"/>
    </source>
</evidence>
<sequence>MPDRLLDDPTIPPPGRRNGVGSASILPYLVKTLAAKPMAPASLPPSPPARSEGDEAPRQGRHAQ</sequence>
<comment type="caution">
    <text evidence="2">The sequence shown here is derived from an EMBL/GenBank/DDBJ whole genome shotgun (WGS) entry which is preliminary data.</text>
</comment>
<protein>
    <submittedName>
        <fullName evidence="2">Uncharacterized protein</fullName>
    </submittedName>
</protein>
<feature type="region of interest" description="Disordered" evidence="1">
    <location>
        <begin position="38"/>
        <end position="64"/>
    </location>
</feature>
<evidence type="ECO:0000313" key="2">
    <source>
        <dbReference type="EMBL" id="NKE66939.1"/>
    </source>
</evidence>
<keyword evidence="3" id="KW-1185">Reference proteome</keyword>
<feature type="region of interest" description="Disordered" evidence="1">
    <location>
        <begin position="1"/>
        <end position="22"/>
    </location>
</feature>
<gene>
    <name evidence="2" type="ORF">RAMLITH_14000</name>
</gene>
<dbReference type="Proteomes" id="UP000521868">
    <property type="component" value="Unassembled WGS sequence"/>
</dbReference>
<reference evidence="2 3" key="1">
    <citation type="journal article" date="2020" name="Nature">
        <title>Bacterial chemolithoautotrophy via manganese oxidation.</title>
        <authorList>
            <person name="Yu H."/>
            <person name="Leadbetter J.R."/>
        </authorList>
    </citation>
    <scope>NUCLEOTIDE SEQUENCE [LARGE SCALE GENOMIC DNA]</scope>
    <source>
        <strain evidence="2 3">RBP-1</strain>
    </source>
</reference>
<name>A0A7X6I789_9BURK</name>
<proteinExistence type="predicted"/>